<dbReference type="Gramene" id="GBG64511">
    <property type="protein sequence ID" value="GBG64511"/>
    <property type="gene ID" value="CBR_g45207"/>
</dbReference>
<dbReference type="EMBL" id="BFEA01000051">
    <property type="protein sequence ID" value="GBG64511.1"/>
    <property type="molecule type" value="Genomic_DNA"/>
</dbReference>
<proteinExistence type="predicted"/>
<comment type="caution">
    <text evidence="2">The sequence shown here is derived from an EMBL/GenBank/DDBJ whole genome shotgun (WGS) entry which is preliminary data.</text>
</comment>
<feature type="compositionally biased region" description="Basic and acidic residues" evidence="1">
    <location>
        <begin position="132"/>
        <end position="147"/>
    </location>
</feature>
<reference evidence="2 3" key="1">
    <citation type="journal article" date="2018" name="Cell">
        <title>The Chara Genome: Secondary Complexity and Implications for Plant Terrestrialization.</title>
        <authorList>
            <person name="Nishiyama T."/>
            <person name="Sakayama H."/>
            <person name="Vries J.D."/>
            <person name="Buschmann H."/>
            <person name="Saint-Marcoux D."/>
            <person name="Ullrich K.K."/>
            <person name="Haas F.B."/>
            <person name="Vanderstraeten L."/>
            <person name="Becker D."/>
            <person name="Lang D."/>
            <person name="Vosolsobe S."/>
            <person name="Rombauts S."/>
            <person name="Wilhelmsson P.K.I."/>
            <person name="Janitza P."/>
            <person name="Kern R."/>
            <person name="Heyl A."/>
            <person name="Rumpler F."/>
            <person name="Villalobos L.I.A.C."/>
            <person name="Clay J.M."/>
            <person name="Skokan R."/>
            <person name="Toyoda A."/>
            <person name="Suzuki Y."/>
            <person name="Kagoshima H."/>
            <person name="Schijlen E."/>
            <person name="Tajeshwar N."/>
            <person name="Catarino B."/>
            <person name="Hetherington A.J."/>
            <person name="Saltykova A."/>
            <person name="Bonnot C."/>
            <person name="Breuninger H."/>
            <person name="Symeonidi A."/>
            <person name="Radhakrishnan G.V."/>
            <person name="Van Nieuwerburgh F."/>
            <person name="Deforce D."/>
            <person name="Chang C."/>
            <person name="Karol K.G."/>
            <person name="Hedrich R."/>
            <person name="Ulvskov P."/>
            <person name="Glockner G."/>
            <person name="Delwiche C.F."/>
            <person name="Petrasek J."/>
            <person name="Van de Peer Y."/>
            <person name="Friml J."/>
            <person name="Beilby M."/>
            <person name="Dolan L."/>
            <person name="Kohara Y."/>
            <person name="Sugano S."/>
            <person name="Fujiyama A."/>
            <person name="Delaux P.-M."/>
            <person name="Quint M."/>
            <person name="TheiBen G."/>
            <person name="Hagemann M."/>
            <person name="Harholt J."/>
            <person name="Dunand C."/>
            <person name="Zachgo S."/>
            <person name="Langdale J."/>
            <person name="Maumus F."/>
            <person name="Straeten D.V.D."/>
            <person name="Gould S.B."/>
            <person name="Rensing S.A."/>
        </authorList>
    </citation>
    <scope>NUCLEOTIDE SEQUENCE [LARGE SCALE GENOMIC DNA]</scope>
    <source>
        <strain evidence="2 3">S276</strain>
    </source>
</reference>
<name>A0A388K377_CHABU</name>
<feature type="region of interest" description="Disordered" evidence="1">
    <location>
        <begin position="1"/>
        <end position="90"/>
    </location>
</feature>
<protein>
    <submittedName>
        <fullName evidence="2">Uncharacterized protein</fullName>
    </submittedName>
</protein>
<keyword evidence="3" id="KW-1185">Reference proteome</keyword>
<feature type="compositionally biased region" description="Polar residues" evidence="1">
    <location>
        <begin position="63"/>
        <end position="75"/>
    </location>
</feature>
<dbReference type="AlphaFoldDB" id="A0A388K377"/>
<evidence type="ECO:0000313" key="2">
    <source>
        <dbReference type="EMBL" id="GBG64511.1"/>
    </source>
</evidence>
<sequence>MLTPPPEAQQLRARDTRTKKAAVVDLGGDDDEPLEKRRLCTLAQGTPAPAATARAAVDERQLTGRQPATPSQPRQRNPGDDRGSVQRGGGGEVIADARAAGGEPATAAGAGASGVVAPIAMAREEATVVATAREEARGENKNDRDGGKPSSSCARRRLMTKDLIDRVVLWVDDEAFWTTGEGRRLYNIVHKTREYFVAIASGLPAPVVPRSVVLPKSSTKVARITDPSHLQQAISRAAVVENIALRILHN</sequence>
<evidence type="ECO:0000256" key="1">
    <source>
        <dbReference type="SAM" id="MobiDB-lite"/>
    </source>
</evidence>
<accession>A0A388K377</accession>
<feature type="compositionally biased region" description="Low complexity" evidence="1">
    <location>
        <begin position="46"/>
        <end position="55"/>
    </location>
</feature>
<feature type="region of interest" description="Disordered" evidence="1">
    <location>
        <begin position="132"/>
        <end position="154"/>
    </location>
</feature>
<evidence type="ECO:0000313" key="3">
    <source>
        <dbReference type="Proteomes" id="UP000265515"/>
    </source>
</evidence>
<organism evidence="2 3">
    <name type="scientific">Chara braunii</name>
    <name type="common">Braun's stonewort</name>
    <dbReference type="NCBI Taxonomy" id="69332"/>
    <lineage>
        <taxon>Eukaryota</taxon>
        <taxon>Viridiplantae</taxon>
        <taxon>Streptophyta</taxon>
        <taxon>Charophyceae</taxon>
        <taxon>Charales</taxon>
        <taxon>Characeae</taxon>
        <taxon>Chara</taxon>
    </lineage>
</organism>
<gene>
    <name evidence="2" type="ORF">CBR_g45207</name>
</gene>
<dbReference type="Proteomes" id="UP000265515">
    <property type="component" value="Unassembled WGS sequence"/>
</dbReference>